<dbReference type="AlphaFoldDB" id="A0AAQ5WY66"/>
<dbReference type="SMART" id="SM00389">
    <property type="entry name" value="HOX"/>
    <property type="match status" value="1"/>
</dbReference>
<feature type="region of interest" description="Disordered" evidence="7">
    <location>
        <begin position="352"/>
        <end position="373"/>
    </location>
</feature>
<keyword evidence="4 5" id="KW-0539">Nucleus</keyword>
<proteinExistence type="predicted"/>
<evidence type="ECO:0000256" key="5">
    <source>
        <dbReference type="PROSITE-ProRule" id="PRU00108"/>
    </source>
</evidence>
<dbReference type="Proteomes" id="UP001501940">
    <property type="component" value="Chromosome 22"/>
</dbReference>
<evidence type="ECO:0000313" key="10">
    <source>
        <dbReference type="Proteomes" id="UP001501940"/>
    </source>
</evidence>
<name>A0AAQ5WY66_AMPOC</name>
<dbReference type="GeneTree" id="ENSGT00670000098076"/>
<evidence type="ECO:0000256" key="3">
    <source>
        <dbReference type="ARBA" id="ARBA00023155"/>
    </source>
</evidence>
<dbReference type="Ensembl" id="ENSAOCT00000080760.1">
    <property type="protein sequence ID" value="ENSAOCP00000033883.1"/>
    <property type="gene ID" value="ENSAOCG00000025021.1"/>
</dbReference>
<evidence type="ECO:0000313" key="9">
    <source>
        <dbReference type="Ensembl" id="ENSAOCP00000033883.1"/>
    </source>
</evidence>
<feature type="DNA-binding region" description="Homeobox" evidence="5">
    <location>
        <begin position="222"/>
        <end position="281"/>
    </location>
</feature>
<sequence length="432" mass="47448">MADWKTQISYNYNPPYHAYAYGLMYQSGSEQNHGNLTGWGEGTFTDLSNYNAGVPPAYYSVATTAKTQDESPPPTPEQNAVNDHCHYQGSGFVYFGESQTGRLLLAGPQRAAYQARENEVGRPGSDSISDTEAHTSPDSWSSSSSSKEGSLPLADPATWVEKDLLEEASNKSPDANRTVSSSLREESQVLATTEGEGTDNDTSAPPLTDPKKQGAAGVNNPKGKVRTAFSESQMNALVQRFSVQRYLTPSEMKSLAELTGLTYKQVKTWFQNRRMKLRRHQKDTTWVSERYSVNKESMYSNMPSHMPPYQEEARPPLREHYNQHMMEAAFKKTAPQNLAFYLAAMGSAAGSPGYPPWSSTSSQAAVPNRPQVTGWSMPPGVSHYDYNPGTFNLAGVNVVNNVGHDPSFDNKDGEPIKGQSTMNTAMVHNASL</sequence>
<keyword evidence="2 5" id="KW-0238">DNA-binding</keyword>
<evidence type="ECO:0000256" key="1">
    <source>
        <dbReference type="ARBA" id="ARBA00004123"/>
    </source>
</evidence>
<feature type="region of interest" description="Disordered" evidence="7">
    <location>
        <begin position="166"/>
        <end position="223"/>
    </location>
</feature>
<evidence type="ECO:0000259" key="8">
    <source>
        <dbReference type="PROSITE" id="PS50071"/>
    </source>
</evidence>
<dbReference type="PANTHER" id="PTHR24340:SF112">
    <property type="entry name" value="VENT HOMEOBOX"/>
    <property type="match status" value="1"/>
</dbReference>
<evidence type="ECO:0000256" key="4">
    <source>
        <dbReference type="ARBA" id="ARBA00023242"/>
    </source>
</evidence>
<evidence type="ECO:0000256" key="2">
    <source>
        <dbReference type="ARBA" id="ARBA00023125"/>
    </source>
</evidence>
<dbReference type="GO" id="GO:0005634">
    <property type="term" value="C:nucleus"/>
    <property type="evidence" value="ECO:0007669"/>
    <property type="project" value="UniProtKB-SubCell"/>
</dbReference>
<organism evidence="9 10">
    <name type="scientific">Amphiprion ocellaris</name>
    <name type="common">Clown anemonefish</name>
    <dbReference type="NCBI Taxonomy" id="80972"/>
    <lineage>
        <taxon>Eukaryota</taxon>
        <taxon>Metazoa</taxon>
        <taxon>Chordata</taxon>
        <taxon>Craniata</taxon>
        <taxon>Vertebrata</taxon>
        <taxon>Euteleostomi</taxon>
        <taxon>Actinopterygii</taxon>
        <taxon>Neopterygii</taxon>
        <taxon>Teleostei</taxon>
        <taxon>Neoteleostei</taxon>
        <taxon>Acanthomorphata</taxon>
        <taxon>Ovalentaria</taxon>
        <taxon>Pomacentridae</taxon>
        <taxon>Amphiprion</taxon>
    </lineage>
</organism>
<protein>
    <recommendedName>
        <fullName evidence="8">Homeobox domain-containing protein</fullName>
    </recommendedName>
</protein>
<feature type="compositionally biased region" description="Low complexity" evidence="7">
    <location>
        <begin position="136"/>
        <end position="150"/>
    </location>
</feature>
<reference evidence="9 10" key="1">
    <citation type="submission" date="2022-01" db="EMBL/GenBank/DDBJ databases">
        <title>A chromosome-scale genome assembly of the false clownfish, Amphiprion ocellaris.</title>
        <authorList>
            <person name="Ryu T."/>
        </authorList>
    </citation>
    <scope>NUCLEOTIDE SEQUENCE [LARGE SCALE GENOMIC DNA]</scope>
</reference>
<dbReference type="KEGG" id="aoce:111571993"/>
<dbReference type="PANTHER" id="PTHR24340">
    <property type="entry name" value="HOMEOBOX PROTEIN NKX"/>
    <property type="match status" value="1"/>
</dbReference>
<dbReference type="PROSITE" id="PS00027">
    <property type="entry name" value="HOMEOBOX_1"/>
    <property type="match status" value="1"/>
</dbReference>
<dbReference type="CTD" id="79923"/>
<keyword evidence="10" id="KW-1185">Reference proteome</keyword>
<feature type="domain" description="Homeobox" evidence="8">
    <location>
        <begin position="220"/>
        <end position="280"/>
    </location>
</feature>
<comment type="subcellular location">
    <subcellularLocation>
        <location evidence="1 5 6">Nucleus</location>
    </subcellularLocation>
</comment>
<dbReference type="Pfam" id="PF00046">
    <property type="entry name" value="Homeodomain"/>
    <property type="match status" value="1"/>
</dbReference>
<dbReference type="GeneID" id="111571993"/>
<feature type="compositionally biased region" description="Polar residues" evidence="7">
    <location>
        <begin position="357"/>
        <end position="373"/>
    </location>
</feature>
<dbReference type="GO" id="GO:0000978">
    <property type="term" value="F:RNA polymerase II cis-regulatory region sequence-specific DNA binding"/>
    <property type="evidence" value="ECO:0007669"/>
    <property type="project" value="TreeGrafter"/>
</dbReference>
<keyword evidence="3 5" id="KW-0371">Homeobox</keyword>
<dbReference type="SUPFAM" id="SSF46689">
    <property type="entry name" value="Homeodomain-like"/>
    <property type="match status" value="1"/>
</dbReference>
<dbReference type="InterPro" id="IPR001356">
    <property type="entry name" value="HD"/>
</dbReference>
<evidence type="ECO:0000256" key="6">
    <source>
        <dbReference type="RuleBase" id="RU000682"/>
    </source>
</evidence>
<dbReference type="InterPro" id="IPR009057">
    <property type="entry name" value="Homeodomain-like_sf"/>
</dbReference>
<feature type="region of interest" description="Disordered" evidence="7">
    <location>
        <begin position="114"/>
        <end position="153"/>
    </location>
</feature>
<dbReference type="InterPro" id="IPR017970">
    <property type="entry name" value="Homeobox_CS"/>
</dbReference>
<dbReference type="CDD" id="cd00086">
    <property type="entry name" value="homeodomain"/>
    <property type="match status" value="1"/>
</dbReference>
<dbReference type="GO" id="GO:0000981">
    <property type="term" value="F:DNA-binding transcription factor activity, RNA polymerase II-specific"/>
    <property type="evidence" value="ECO:0007669"/>
    <property type="project" value="InterPro"/>
</dbReference>
<dbReference type="Gene3D" id="1.10.10.60">
    <property type="entry name" value="Homeodomain-like"/>
    <property type="match status" value="1"/>
</dbReference>
<reference evidence="9" key="2">
    <citation type="submission" date="2025-08" db="UniProtKB">
        <authorList>
            <consortium name="Ensembl"/>
        </authorList>
    </citation>
    <scope>IDENTIFICATION</scope>
</reference>
<evidence type="ECO:0000256" key="7">
    <source>
        <dbReference type="SAM" id="MobiDB-lite"/>
    </source>
</evidence>
<dbReference type="InterPro" id="IPR050394">
    <property type="entry name" value="Homeobox_NK-like"/>
</dbReference>
<accession>A0AAQ5WY66</accession>
<dbReference type="PROSITE" id="PS50071">
    <property type="entry name" value="HOMEOBOX_2"/>
    <property type="match status" value="1"/>
</dbReference>
<reference evidence="9" key="3">
    <citation type="submission" date="2025-09" db="UniProtKB">
        <authorList>
            <consortium name="Ensembl"/>
        </authorList>
    </citation>
    <scope>IDENTIFICATION</scope>
</reference>
<dbReference type="RefSeq" id="XP_023131217.1">
    <property type="nucleotide sequence ID" value="XM_023275449.3"/>
</dbReference>
<dbReference type="GO" id="GO:0030154">
    <property type="term" value="P:cell differentiation"/>
    <property type="evidence" value="ECO:0007669"/>
    <property type="project" value="TreeGrafter"/>
</dbReference>
<feature type="compositionally biased region" description="Polar residues" evidence="7">
    <location>
        <begin position="170"/>
        <end position="182"/>
    </location>
</feature>